<dbReference type="InterPro" id="IPR051604">
    <property type="entry name" value="Ergot_Alk_Oxidoreductase"/>
</dbReference>
<name>A0A1Q4V3M3_9ACTN</name>
<comment type="caution">
    <text evidence="2">The sequence shown here is derived from an EMBL/GenBank/DDBJ whole genome shotgun (WGS) entry which is preliminary data.</text>
</comment>
<dbReference type="Proteomes" id="UP000186455">
    <property type="component" value="Unassembled WGS sequence"/>
</dbReference>
<dbReference type="PANTHER" id="PTHR43162">
    <property type="match status" value="1"/>
</dbReference>
<feature type="domain" description="NmrA-like" evidence="1">
    <location>
        <begin position="2"/>
        <end position="252"/>
    </location>
</feature>
<dbReference type="Pfam" id="PF05368">
    <property type="entry name" value="NmrA"/>
    <property type="match status" value="1"/>
</dbReference>
<dbReference type="Gene3D" id="3.40.50.720">
    <property type="entry name" value="NAD(P)-binding Rossmann-like Domain"/>
    <property type="match status" value="1"/>
</dbReference>
<dbReference type="Gene3D" id="3.90.25.10">
    <property type="entry name" value="UDP-galactose 4-epimerase, domain 1"/>
    <property type="match status" value="1"/>
</dbReference>
<gene>
    <name evidence="2" type="ORF">AB852_25875</name>
</gene>
<dbReference type="PANTHER" id="PTHR43162:SF1">
    <property type="entry name" value="PRESTALK A DIFFERENTIATION PROTEIN A"/>
    <property type="match status" value="1"/>
</dbReference>
<dbReference type="SUPFAM" id="SSF51735">
    <property type="entry name" value="NAD(P)-binding Rossmann-fold domains"/>
    <property type="match status" value="1"/>
</dbReference>
<evidence type="ECO:0000259" key="1">
    <source>
        <dbReference type="Pfam" id="PF05368"/>
    </source>
</evidence>
<dbReference type="AlphaFoldDB" id="A0A1Q4V3M3"/>
<dbReference type="STRING" id="1048205.AB852_25875"/>
<sequence length="288" mass="30591">MIVIMGASGTTGGALLRSLAASGVPSRALTRDPDRLRARLGAPAGDLVEVLPADASDTDSLRAAFRGARQLFLAMANGPAQVELEKRVVDTAAGSGIEHIVKISDPVAAADSPVTLSRGHHAVEEHLRASGLTHTLLRPYAFMQNLLLLAPAVAARRIILGAMRDAPCNWIDCRDIGDVAAAALTRADLAGGTYVLTGNEAVGYGGLAATLTRMLGRPVRYVDLAPHELRENLVHHAHMPPWLAAHVVEIQQLAVSHPESPTDTVARIVGRDPRTLDAFLHEHLSRFS</sequence>
<dbReference type="EMBL" id="LFBV01000007">
    <property type="protein sequence ID" value="OKH92339.1"/>
    <property type="molecule type" value="Genomic_DNA"/>
</dbReference>
<accession>A0A1Q4V3M3</accession>
<dbReference type="InterPro" id="IPR036291">
    <property type="entry name" value="NAD(P)-bd_dom_sf"/>
</dbReference>
<evidence type="ECO:0000313" key="2">
    <source>
        <dbReference type="EMBL" id="OKH92339.1"/>
    </source>
</evidence>
<proteinExistence type="predicted"/>
<protein>
    <submittedName>
        <fullName evidence="2">Nucleoside-diphosphate sugar epimerase</fullName>
    </submittedName>
</protein>
<organism evidence="2 3">
    <name type="scientific">Streptomyces uncialis</name>
    <dbReference type="NCBI Taxonomy" id="1048205"/>
    <lineage>
        <taxon>Bacteria</taxon>
        <taxon>Bacillati</taxon>
        <taxon>Actinomycetota</taxon>
        <taxon>Actinomycetes</taxon>
        <taxon>Kitasatosporales</taxon>
        <taxon>Streptomycetaceae</taxon>
        <taxon>Streptomyces</taxon>
    </lineage>
</organism>
<evidence type="ECO:0000313" key="3">
    <source>
        <dbReference type="Proteomes" id="UP000186455"/>
    </source>
</evidence>
<dbReference type="InterPro" id="IPR008030">
    <property type="entry name" value="NmrA-like"/>
</dbReference>
<keyword evidence="3" id="KW-1185">Reference proteome</keyword>
<reference evidence="2 3" key="1">
    <citation type="submission" date="2015-06" db="EMBL/GenBank/DDBJ databases">
        <title>Cloning and characterization of the uncialamcin biosynthetic gene cluster.</title>
        <authorList>
            <person name="Yan X."/>
            <person name="Huang T."/>
            <person name="Ge H."/>
            <person name="Shen B."/>
        </authorList>
    </citation>
    <scope>NUCLEOTIDE SEQUENCE [LARGE SCALE GENOMIC DNA]</scope>
    <source>
        <strain evidence="2 3">DCA2648</strain>
    </source>
</reference>